<dbReference type="Pfam" id="PF00857">
    <property type="entry name" value="Isochorismatase"/>
    <property type="match status" value="1"/>
</dbReference>
<keyword evidence="2" id="KW-0378">Hydrolase</keyword>
<keyword evidence="5" id="KW-1185">Reference proteome</keyword>
<dbReference type="InterPro" id="IPR036380">
    <property type="entry name" value="Isochorismatase-like_sf"/>
</dbReference>
<sequence>MTKSRPLLLVIDVQKGFNHTAWGSRNNKHAETNMLTLLQTWRHKDYPIIHVQHASKSPDSPLHPSTLGFQFKDGFGPIEDEYLIRKQQNSCFIGTELDNYLKSNGYDTLILVGLTTNHCVSTTARMAGNLGYRTYVVHDATACFELVSYDRTKHYEAEEVHQLSLSSLHGEFATVVSTEEVLQVINSFEMQNSKK</sequence>
<dbReference type="InterPro" id="IPR050272">
    <property type="entry name" value="Isochorismatase-like_hydrls"/>
</dbReference>
<organism evidence="4 5">
    <name type="scientific">Priestia iocasae</name>
    <dbReference type="NCBI Taxonomy" id="2291674"/>
    <lineage>
        <taxon>Bacteria</taxon>
        <taxon>Bacillati</taxon>
        <taxon>Bacillota</taxon>
        <taxon>Bacilli</taxon>
        <taxon>Bacillales</taxon>
        <taxon>Bacillaceae</taxon>
        <taxon>Priestia</taxon>
    </lineage>
</organism>
<comment type="caution">
    <text evidence="4">The sequence shown here is derived from an EMBL/GenBank/DDBJ whole genome shotgun (WGS) entry which is preliminary data.</text>
</comment>
<dbReference type="Proteomes" id="UP000809829">
    <property type="component" value="Unassembled WGS sequence"/>
</dbReference>
<dbReference type="RefSeq" id="WP_205187712.1">
    <property type="nucleotide sequence ID" value="NZ_JAFBFC010000004.1"/>
</dbReference>
<reference evidence="4 5" key="1">
    <citation type="submission" date="2021-01" db="EMBL/GenBank/DDBJ databases">
        <title>Genomic Encyclopedia of Type Strains, Phase IV (KMG-IV): sequencing the most valuable type-strain genomes for metagenomic binning, comparative biology and taxonomic classification.</title>
        <authorList>
            <person name="Goeker M."/>
        </authorList>
    </citation>
    <scope>NUCLEOTIDE SEQUENCE [LARGE SCALE GENOMIC DNA]</scope>
    <source>
        <strain evidence="4 5">DSM 104297</strain>
    </source>
</reference>
<feature type="domain" description="Isochorismatase-like" evidence="3">
    <location>
        <begin position="7"/>
        <end position="180"/>
    </location>
</feature>
<evidence type="ECO:0000259" key="3">
    <source>
        <dbReference type="Pfam" id="PF00857"/>
    </source>
</evidence>
<evidence type="ECO:0000256" key="2">
    <source>
        <dbReference type="ARBA" id="ARBA00022801"/>
    </source>
</evidence>
<dbReference type="PANTHER" id="PTHR43540">
    <property type="entry name" value="PEROXYUREIDOACRYLATE/UREIDOACRYLATE AMIDOHYDROLASE-RELATED"/>
    <property type="match status" value="1"/>
</dbReference>
<dbReference type="SUPFAM" id="SSF52499">
    <property type="entry name" value="Isochorismatase-like hydrolases"/>
    <property type="match status" value="1"/>
</dbReference>
<name>A0ABS2QWB2_9BACI</name>
<proteinExistence type="inferred from homology"/>
<protein>
    <submittedName>
        <fullName evidence="4">Nicotinamidase-related amidase</fullName>
    </submittedName>
</protein>
<dbReference type="CDD" id="cd01014">
    <property type="entry name" value="nicotinamidase_related"/>
    <property type="match status" value="1"/>
</dbReference>
<gene>
    <name evidence="4" type="ORF">JOC83_002614</name>
</gene>
<dbReference type="PANTHER" id="PTHR43540:SF1">
    <property type="entry name" value="ISOCHORISMATASE HYDROLASE"/>
    <property type="match status" value="1"/>
</dbReference>
<dbReference type="Gene3D" id="3.40.50.850">
    <property type="entry name" value="Isochorismatase-like"/>
    <property type="match status" value="1"/>
</dbReference>
<evidence type="ECO:0000313" key="5">
    <source>
        <dbReference type="Proteomes" id="UP000809829"/>
    </source>
</evidence>
<accession>A0ABS2QWB2</accession>
<evidence type="ECO:0000256" key="1">
    <source>
        <dbReference type="ARBA" id="ARBA00006336"/>
    </source>
</evidence>
<evidence type="ECO:0000313" key="4">
    <source>
        <dbReference type="EMBL" id="MBM7703765.1"/>
    </source>
</evidence>
<dbReference type="InterPro" id="IPR000868">
    <property type="entry name" value="Isochorismatase-like_dom"/>
</dbReference>
<dbReference type="EMBL" id="JAFBFC010000004">
    <property type="protein sequence ID" value="MBM7703765.1"/>
    <property type="molecule type" value="Genomic_DNA"/>
</dbReference>
<comment type="similarity">
    <text evidence="1">Belongs to the isochorismatase family.</text>
</comment>